<dbReference type="NCBIfam" id="TIGR02679">
    <property type="entry name" value="TIGR02679 family protein"/>
    <property type="match status" value="1"/>
</dbReference>
<dbReference type="EMBL" id="SSXH01000372">
    <property type="protein sequence ID" value="THJ72575.1"/>
    <property type="molecule type" value="Genomic_DNA"/>
</dbReference>
<feature type="domain" description="DUF2399" evidence="1">
    <location>
        <begin position="234"/>
        <end position="404"/>
    </location>
</feature>
<evidence type="ECO:0000313" key="3">
    <source>
        <dbReference type="EMBL" id="THJ72575.1"/>
    </source>
</evidence>
<dbReference type="Proteomes" id="UP000305282">
    <property type="component" value="Unassembled WGS sequence"/>
</dbReference>
<dbReference type="OrthoDB" id="8188786at2"/>
<gene>
    <name evidence="3" type="ORF">E7Y31_14715</name>
</gene>
<keyword evidence="4" id="KW-1185">Reference proteome</keyword>
<dbReference type="Pfam" id="PF09664">
    <property type="entry name" value="DUF2399"/>
    <property type="match status" value="1"/>
</dbReference>
<dbReference type="AlphaFoldDB" id="A0A4S5EK67"/>
<evidence type="ECO:0000313" key="4">
    <source>
        <dbReference type="Proteomes" id="UP000305282"/>
    </source>
</evidence>
<name>A0A4S5EK67_9ACTN</name>
<sequence length="407" mass="42074">MHARLSAGLPVRSVRVGPLDDDQQSALADLLGLDRLPGGATTVRLDRLDAVLHSSFRVDTRTAVETLRGPVGDRAGVRAAAERARRELWAWLSAHPVVTAEPALASWVADVGRAGVVDGSPQATRALLDTALRVIAALPADGAPLPTLADAVLGRTHALDDGTRLSTLVLRALAALYGVPAPTDADGRRALWERAGVANDEVSNQVLVAGLRPTGDDTLSCALRLWAEAGQASVVTLAQLRGCPGLRVSAGPVWIVENPSLVTMAIARFAASCPPLVCTAGWPSGAAIMLLRQLAASGAHLRYHGDFDGDGLRIAAHVMARTGAEPWRMATADYLAAASPQATGAPLPAVVDGPASIPAVGPVTAARPGPVSEAPWDADLAAALRARDLAVPEERVAPLLLADLVPT</sequence>
<protein>
    <submittedName>
        <fullName evidence="3">TIGR02679 family protein</fullName>
    </submittedName>
</protein>
<feature type="domain" description="Conserved hypothetical protein CHP02679 N terminus" evidence="2">
    <location>
        <begin position="13"/>
        <end position="213"/>
    </location>
</feature>
<evidence type="ECO:0000259" key="2">
    <source>
        <dbReference type="Pfam" id="PF11796"/>
    </source>
</evidence>
<dbReference type="Pfam" id="PF11796">
    <property type="entry name" value="DUF3323"/>
    <property type="match status" value="1"/>
</dbReference>
<comment type="caution">
    <text evidence="3">The sequence shown here is derived from an EMBL/GenBank/DDBJ whole genome shotgun (WGS) entry which is preliminary data.</text>
</comment>
<organism evidence="3 4">
    <name type="scientific">Candidatus Frankia alpina</name>
    <dbReference type="NCBI Taxonomy" id="2699483"/>
    <lineage>
        <taxon>Bacteria</taxon>
        <taxon>Bacillati</taxon>
        <taxon>Actinomycetota</taxon>
        <taxon>Actinomycetes</taxon>
        <taxon>Frankiales</taxon>
        <taxon>Frankiaceae</taxon>
        <taxon>Frankia</taxon>
    </lineage>
</organism>
<dbReference type="InterPro" id="IPR013495">
    <property type="entry name" value="CHP02679"/>
</dbReference>
<dbReference type="InterPro" id="IPR024465">
    <property type="entry name" value="DUF2399"/>
</dbReference>
<proteinExistence type="predicted"/>
<accession>A0A4S5EK67</accession>
<dbReference type="InterPro" id="IPR024466">
    <property type="entry name" value="CHP02679_N"/>
</dbReference>
<reference evidence="3 4" key="1">
    <citation type="submission" date="2019-04" db="EMBL/GenBank/DDBJ databases">
        <title>Draft genome sequences for three unisolated Alnus-infective Frankia Sp+ strains, AgTrS, AiOr and AvVan, the first sequenced Frankia strains able to sporulate in-planta.</title>
        <authorList>
            <person name="Bethencourt L."/>
            <person name="Vautrin F."/>
            <person name="Taib N."/>
            <person name="Dubost A."/>
            <person name="Castro-Garcia L."/>
            <person name="Imbaud O."/>
            <person name="Abrouk D."/>
            <person name="Fournier P."/>
            <person name="Briolay J."/>
            <person name="Nguyen A."/>
            <person name="Normand P."/>
            <person name="Fernandez M.P."/>
            <person name="Brochier-Armanet C."/>
            <person name="Herrera-Belaroussi A."/>
        </authorList>
    </citation>
    <scope>NUCLEOTIDE SEQUENCE [LARGE SCALE GENOMIC DNA]</scope>
    <source>
        <strain evidence="3 4">AvVan</strain>
    </source>
</reference>
<evidence type="ECO:0000259" key="1">
    <source>
        <dbReference type="Pfam" id="PF09664"/>
    </source>
</evidence>